<evidence type="ECO:0000313" key="15">
    <source>
        <dbReference type="Proteomes" id="UP001341840"/>
    </source>
</evidence>
<feature type="transmembrane region" description="Helical" evidence="10">
    <location>
        <begin position="178"/>
        <end position="201"/>
    </location>
</feature>
<evidence type="ECO:0008006" key="16">
    <source>
        <dbReference type="Google" id="ProtNLM"/>
    </source>
</evidence>
<keyword evidence="6 10" id="KW-1133">Transmembrane helix</keyword>
<dbReference type="InterPro" id="IPR057291">
    <property type="entry name" value="CHX17_2nd"/>
</dbReference>
<dbReference type="Gene3D" id="1.20.1530.20">
    <property type="match status" value="1"/>
</dbReference>
<feature type="transmembrane region" description="Helical" evidence="10">
    <location>
        <begin position="427"/>
        <end position="447"/>
    </location>
</feature>
<evidence type="ECO:0000256" key="1">
    <source>
        <dbReference type="ARBA" id="ARBA00004141"/>
    </source>
</evidence>
<keyword evidence="15" id="KW-1185">Reference proteome</keyword>
<evidence type="ECO:0000256" key="8">
    <source>
        <dbReference type="ARBA" id="ARBA00023136"/>
    </source>
</evidence>
<evidence type="ECO:0000259" key="11">
    <source>
        <dbReference type="Pfam" id="PF00999"/>
    </source>
</evidence>
<keyword evidence="5" id="KW-0630">Potassium</keyword>
<name>A0ABU6S5A2_9FABA</name>
<dbReference type="PANTHER" id="PTHR32468:SF104">
    <property type="entry name" value="CATION_H+ EXCHANGER 3"/>
    <property type="match status" value="1"/>
</dbReference>
<keyword evidence="2" id="KW-0813">Transport</keyword>
<feature type="domain" description="Cation/H(+) antiporter central" evidence="12">
    <location>
        <begin position="504"/>
        <end position="641"/>
    </location>
</feature>
<dbReference type="Pfam" id="PF23256">
    <property type="entry name" value="CHX17_2nd"/>
    <property type="match status" value="1"/>
</dbReference>
<evidence type="ECO:0000313" key="14">
    <source>
        <dbReference type="EMBL" id="MED6131472.1"/>
    </source>
</evidence>
<dbReference type="InterPro" id="IPR050794">
    <property type="entry name" value="CPA2_transporter"/>
</dbReference>
<keyword evidence="4 10" id="KW-0812">Transmembrane</keyword>
<feature type="transmembrane region" description="Helical" evidence="10">
    <location>
        <begin position="361"/>
        <end position="386"/>
    </location>
</feature>
<dbReference type="InterPro" id="IPR006153">
    <property type="entry name" value="Cation/H_exchanger_TM"/>
</dbReference>
<comment type="similarity">
    <text evidence="9">Belongs to the monovalent cation:proton antiporter 2 (CPA2) transporter (TC 2.A.37) family. CHX (TC 2.A.37.4) subfamily.</text>
</comment>
<evidence type="ECO:0000259" key="13">
    <source>
        <dbReference type="Pfam" id="PF23259"/>
    </source>
</evidence>
<evidence type="ECO:0000256" key="7">
    <source>
        <dbReference type="ARBA" id="ARBA00023065"/>
    </source>
</evidence>
<evidence type="ECO:0000256" key="10">
    <source>
        <dbReference type="SAM" id="Phobius"/>
    </source>
</evidence>
<feature type="transmembrane region" description="Helical" evidence="10">
    <location>
        <begin position="142"/>
        <end position="166"/>
    </location>
</feature>
<reference evidence="14 15" key="1">
    <citation type="journal article" date="2023" name="Plants (Basel)">
        <title>Bridging the Gap: Combining Genomics and Transcriptomics Approaches to Understand Stylosanthes scabra, an Orphan Legume from the Brazilian Caatinga.</title>
        <authorList>
            <person name="Ferreira-Neto J.R.C."/>
            <person name="da Silva M.D."/>
            <person name="Binneck E."/>
            <person name="de Melo N.F."/>
            <person name="da Silva R.H."/>
            <person name="de Melo A.L.T.M."/>
            <person name="Pandolfi V."/>
            <person name="Bustamante F.O."/>
            <person name="Brasileiro-Vidal A.C."/>
            <person name="Benko-Iseppon A.M."/>
        </authorList>
    </citation>
    <scope>NUCLEOTIDE SEQUENCE [LARGE SCALE GENOMIC DNA]</scope>
    <source>
        <tissue evidence="14">Leaves</tissue>
    </source>
</reference>
<gene>
    <name evidence="14" type="ORF">PIB30_010226</name>
</gene>
<keyword evidence="8 10" id="KW-0472">Membrane</keyword>
<evidence type="ECO:0000256" key="3">
    <source>
        <dbReference type="ARBA" id="ARBA00022538"/>
    </source>
</evidence>
<keyword evidence="7" id="KW-0406">Ion transport</keyword>
<dbReference type="Pfam" id="PF23259">
    <property type="entry name" value="CHX17_C"/>
    <property type="match status" value="1"/>
</dbReference>
<feature type="transmembrane region" description="Helical" evidence="10">
    <location>
        <begin position="46"/>
        <end position="69"/>
    </location>
</feature>
<feature type="domain" description="Cation/H(+) antiporter C-terminal" evidence="13">
    <location>
        <begin position="646"/>
        <end position="805"/>
    </location>
</feature>
<dbReference type="EMBL" id="JASCZI010060439">
    <property type="protein sequence ID" value="MED6131472.1"/>
    <property type="molecule type" value="Genomic_DNA"/>
</dbReference>
<feature type="domain" description="Cation/H+ exchanger transmembrane" evidence="11">
    <location>
        <begin position="62"/>
        <end position="443"/>
    </location>
</feature>
<keyword evidence="3" id="KW-0633">Potassium transport</keyword>
<organism evidence="14 15">
    <name type="scientific">Stylosanthes scabra</name>
    <dbReference type="NCBI Taxonomy" id="79078"/>
    <lineage>
        <taxon>Eukaryota</taxon>
        <taxon>Viridiplantae</taxon>
        <taxon>Streptophyta</taxon>
        <taxon>Embryophyta</taxon>
        <taxon>Tracheophyta</taxon>
        <taxon>Spermatophyta</taxon>
        <taxon>Magnoliopsida</taxon>
        <taxon>eudicotyledons</taxon>
        <taxon>Gunneridae</taxon>
        <taxon>Pentapetalae</taxon>
        <taxon>rosids</taxon>
        <taxon>fabids</taxon>
        <taxon>Fabales</taxon>
        <taxon>Fabaceae</taxon>
        <taxon>Papilionoideae</taxon>
        <taxon>50 kb inversion clade</taxon>
        <taxon>dalbergioids sensu lato</taxon>
        <taxon>Dalbergieae</taxon>
        <taxon>Pterocarpus clade</taxon>
        <taxon>Stylosanthes</taxon>
    </lineage>
</organism>
<comment type="caution">
    <text evidence="14">The sequence shown here is derived from an EMBL/GenBank/DDBJ whole genome shotgun (WGS) entry which is preliminary data.</text>
</comment>
<feature type="transmembrane region" description="Helical" evidence="10">
    <location>
        <begin position="213"/>
        <end position="236"/>
    </location>
</feature>
<comment type="subcellular location">
    <subcellularLocation>
        <location evidence="1">Membrane</location>
        <topology evidence="1">Multi-pass membrane protein</topology>
    </subcellularLocation>
</comment>
<dbReference type="InterPro" id="IPR038770">
    <property type="entry name" value="Na+/solute_symporter_sf"/>
</dbReference>
<evidence type="ECO:0000259" key="12">
    <source>
        <dbReference type="Pfam" id="PF23256"/>
    </source>
</evidence>
<accession>A0ABU6S5A2</accession>
<dbReference type="Proteomes" id="UP001341840">
    <property type="component" value="Unassembled WGS sequence"/>
</dbReference>
<dbReference type="Pfam" id="PF00999">
    <property type="entry name" value="Na_H_Exchanger"/>
    <property type="match status" value="1"/>
</dbReference>
<evidence type="ECO:0000256" key="4">
    <source>
        <dbReference type="ARBA" id="ARBA00022692"/>
    </source>
</evidence>
<feature type="transmembrane region" description="Helical" evidence="10">
    <location>
        <begin position="393"/>
        <end position="415"/>
    </location>
</feature>
<evidence type="ECO:0000256" key="2">
    <source>
        <dbReference type="ARBA" id="ARBA00022448"/>
    </source>
</evidence>
<feature type="transmembrane region" description="Helical" evidence="10">
    <location>
        <begin position="284"/>
        <end position="302"/>
    </location>
</feature>
<feature type="transmembrane region" description="Helical" evidence="10">
    <location>
        <begin position="334"/>
        <end position="355"/>
    </location>
</feature>
<feature type="transmembrane region" description="Helical" evidence="10">
    <location>
        <begin position="109"/>
        <end position="130"/>
    </location>
</feature>
<dbReference type="InterPro" id="IPR057290">
    <property type="entry name" value="CHX17_C"/>
</dbReference>
<proteinExistence type="inferred from homology"/>
<evidence type="ECO:0000256" key="6">
    <source>
        <dbReference type="ARBA" id="ARBA00022989"/>
    </source>
</evidence>
<feature type="transmembrane region" description="Helical" evidence="10">
    <location>
        <begin position="242"/>
        <end position="263"/>
    </location>
</feature>
<evidence type="ECO:0000256" key="9">
    <source>
        <dbReference type="ARBA" id="ARBA00038341"/>
    </source>
</evidence>
<dbReference type="PANTHER" id="PTHR32468">
    <property type="entry name" value="CATION/H + ANTIPORTER"/>
    <property type="match status" value="1"/>
</dbReference>
<sequence length="853" mass="94511">MGSVGAPPPPPAAAFNESDRSMICFTPTMTTTNGVWQLQGSNPLRYALPLFVVQLTLVVLATRLFYFILRPFHQPRLIAEILGGLLLGPSVLGQIEGFAIRVFPMRSVLVLETMAYIGLIYFMFLIGLEMDIDIIKRTGKKAISIAIAGMIFPFLVGFALAHVFQIHHTIKEVRTTHISYIIYLGVVLSVTAFPVLVRMLADLKLVNTELGKLAISTSLINDTCAWALLAVGIAFSQRKAHSYSSLCVFLSSLVFVAVCIFVVRPMVSWMIRRTPEGQPFSETQICIVLTGVIISGFITDALGTHSVFGAFVYGLVIPNGPLAASIIDKLEDFVSGLLLPLFFAISGLKTNLTLIKGAARWGFVILVIPLTFIGKVLGTLFVSLLFQIPVREGVILGLLMNTKGFIEIIVLNVGWEQKVLGDEVFSILILVTIVMTTIISPTVALIHKPRKRNILYKNRTMQSTAVDAELRILVCIHVPRNVPTIINLLEETNPTIKSPITANVLHLVELTGRASAMLVVHADSIRDRKSGRPLNKTHAQTEHIMSAFRNFEENVDCVSVQPLTVVSPYSTMHEDICSIAEEKRVSFIIIPFHKQQTVAGEMEETIPAYRLVNHNLLQEAPCSVGILVDRGLNGYARLAAKPTCHQVTVLFFGGPDDREALSYGWRMSRHPRVRLTVMHFVPKKQNVTVTTNNEEEDNGGENYSNENKCLDEEIMYEVEMIAEHDDSVEYLERVVGNGEETIGAIRAMNSVNDLFIVGRGQGTSSPLTEGLTDWSECPELGAIGDLLASSDFETSASVLVVNQYVEERPDGEEVIITEKPWLATDDDFYQTLLTRRTPMSRRHHRFESSPAMY</sequence>
<protein>
    <recommendedName>
        <fullName evidence="16">Cation/H(+) antiporter 15</fullName>
    </recommendedName>
</protein>
<evidence type="ECO:0000256" key="5">
    <source>
        <dbReference type="ARBA" id="ARBA00022958"/>
    </source>
</evidence>
<feature type="transmembrane region" description="Helical" evidence="10">
    <location>
        <begin position="308"/>
        <end position="327"/>
    </location>
</feature>